<comment type="subcellular location">
    <subcellularLocation>
        <location evidence="3">Cytoplasm</location>
    </subcellularLocation>
</comment>
<dbReference type="Pfam" id="PF01730">
    <property type="entry name" value="UreF"/>
    <property type="match status" value="1"/>
</dbReference>
<dbReference type="GO" id="GO:0005737">
    <property type="term" value="C:cytoplasm"/>
    <property type="evidence" value="ECO:0007669"/>
    <property type="project" value="UniProtKB-SubCell"/>
</dbReference>
<dbReference type="GO" id="GO:0016151">
    <property type="term" value="F:nickel cation binding"/>
    <property type="evidence" value="ECO:0007669"/>
    <property type="project" value="UniProtKB-UniRule"/>
</dbReference>
<dbReference type="PANTHER" id="PTHR33620">
    <property type="entry name" value="UREASE ACCESSORY PROTEIN F"/>
    <property type="match status" value="1"/>
</dbReference>
<keyword evidence="1 3" id="KW-0996">Nickel insertion</keyword>
<dbReference type="PANTHER" id="PTHR33620:SF1">
    <property type="entry name" value="UREASE ACCESSORY PROTEIN F"/>
    <property type="match status" value="1"/>
</dbReference>
<proteinExistence type="inferred from homology"/>
<dbReference type="InterPro" id="IPR002639">
    <property type="entry name" value="UreF"/>
</dbReference>
<dbReference type="Proteomes" id="UP000242754">
    <property type="component" value="Unassembled WGS sequence"/>
</dbReference>
<comment type="function">
    <text evidence="3">Required for maturation of urease via the functional incorporation of the urease nickel metallocenter.</text>
</comment>
<dbReference type="HAMAP" id="MF_01385">
    <property type="entry name" value="UreF"/>
    <property type="match status" value="1"/>
</dbReference>
<keyword evidence="5" id="KW-1185">Reference proteome</keyword>
<dbReference type="EMBL" id="FJNE01000002">
    <property type="protein sequence ID" value="CZQ85228.1"/>
    <property type="molecule type" value="Genomic_DNA"/>
</dbReference>
<protein>
    <recommendedName>
        <fullName evidence="3">Urease accessory protein UreF</fullName>
    </recommendedName>
</protein>
<sequence length="232" mass="26388">MKNDQHYLLHQINDSQFPVGSYAHSFGLETYIQAELIQDDEAVFQYIKSNLMNSVLYNEVLAISQAYDAAEQEKIEDCLRLEKKIRALRPQKEIREAYEKIGSRFVKTIDKMQITADLSGFHSYVDECGMQGLASTYSVAYGVLCANLQIEKEEALQGFLFSNTLNSVINCVKAVPISQLSGQKIMVQCYPVFDEMIEKCLSLSEDDLGKASPGFEIRSMQHENLYSRLYMS</sequence>
<dbReference type="InterPro" id="IPR038277">
    <property type="entry name" value="UreF_sf"/>
</dbReference>
<comment type="similarity">
    <text evidence="3">Belongs to the UreF family.</text>
</comment>
<dbReference type="PIRSF" id="PIRSF009467">
    <property type="entry name" value="Ureas_acces_UreF"/>
    <property type="match status" value="1"/>
</dbReference>
<keyword evidence="2 3" id="KW-0143">Chaperone</keyword>
<name>A0A143YC23_9LACT</name>
<dbReference type="OrthoDB" id="9798772at2"/>
<keyword evidence="3" id="KW-0963">Cytoplasm</keyword>
<organism evidence="4 5">
    <name type="scientific">Trichococcus palustris</name>
    <dbReference type="NCBI Taxonomy" id="140314"/>
    <lineage>
        <taxon>Bacteria</taxon>
        <taxon>Bacillati</taxon>
        <taxon>Bacillota</taxon>
        <taxon>Bacilli</taxon>
        <taxon>Lactobacillales</taxon>
        <taxon>Carnobacteriaceae</taxon>
        <taxon>Trichococcus</taxon>
    </lineage>
</organism>
<evidence type="ECO:0000313" key="4">
    <source>
        <dbReference type="EMBL" id="CZQ85228.1"/>
    </source>
</evidence>
<reference evidence="4 5" key="1">
    <citation type="submission" date="2016-02" db="EMBL/GenBank/DDBJ databases">
        <authorList>
            <person name="Wen L."/>
            <person name="He K."/>
            <person name="Yang H."/>
        </authorList>
    </citation>
    <scope>NUCLEOTIDE SEQUENCE [LARGE SCALE GENOMIC DNA]</scope>
    <source>
        <strain evidence="4">Trichococcus palustris</strain>
    </source>
</reference>
<dbReference type="STRING" id="140314.SAMN04488076_10190"/>
<gene>
    <name evidence="3" type="primary">ureF</name>
    <name evidence="4" type="ORF">Tpal_606</name>
</gene>
<dbReference type="RefSeq" id="WP_087031236.1">
    <property type="nucleotide sequence ID" value="NZ_FJNE01000002.1"/>
</dbReference>
<accession>A0A143YC23</accession>
<evidence type="ECO:0000313" key="5">
    <source>
        <dbReference type="Proteomes" id="UP000242754"/>
    </source>
</evidence>
<dbReference type="AlphaFoldDB" id="A0A143YC23"/>
<evidence type="ECO:0000256" key="1">
    <source>
        <dbReference type="ARBA" id="ARBA00022988"/>
    </source>
</evidence>
<comment type="subunit">
    <text evidence="3">UreD, UreF and UreG form a complex that acts as a GTP-hydrolysis-dependent molecular chaperone, activating the urease apoprotein by helping to assemble the nickel containing metallocenter of UreC. The UreE protein probably delivers the nickel.</text>
</comment>
<dbReference type="Gene3D" id="1.10.4190.10">
    <property type="entry name" value="Urease accessory protein UreF"/>
    <property type="match status" value="1"/>
</dbReference>
<evidence type="ECO:0000256" key="2">
    <source>
        <dbReference type="ARBA" id="ARBA00023186"/>
    </source>
</evidence>
<evidence type="ECO:0000256" key="3">
    <source>
        <dbReference type="HAMAP-Rule" id="MF_01385"/>
    </source>
</evidence>